<dbReference type="InterPro" id="IPR050194">
    <property type="entry name" value="Glycosyltransferase_grp1"/>
</dbReference>
<name>A0A4R2NG04_9BURK</name>
<dbReference type="InterPro" id="IPR028098">
    <property type="entry name" value="Glyco_trans_4-like_N"/>
</dbReference>
<dbReference type="SUPFAM" id="SSF53756">
    <property type="entry name" value="UDP-Glycosyltransferase/glycogen phosphorylase"/>
    <property type="match status" value="1"/>
</dbReference>
<dbReference type="InterPro" id="IPR001173">
    <property type="entry name" value="Glyco_trans_2-like"/>
</dbReference>
<accession>A0A4R2NG04</accession>
<dbReference type="SUPFAM" id="SSF53448">
    <property type="entry name" value="Nucleotide-diphospho-sugar transferases"/>
    <property type="match status" value="1"/>
</dbReference>
<feature type="domain" description="Glycosyltransferase subfamily 4-like N-terminal" evidence="3">
    <location>
        <begin position="17"/>
        <end position="175"/>
    </location>
</feature>
<dbReference type="Gene3D" id="3.90.550.10">
    <property type="entry name" value="Spore Coat Polysaccharide Biosynthesis Protein SpsA, Chain A"/>
    <property type="match status" value="1"/>
</dbReference>
<comment type="caution">
    <text evidence="4">The sequence shown here is derived from an EMBL/GenBank/DDBJ whole genome shotgun (WGS) entry which is preliminary data.</text>
</comment>
<feature type="domain" description="Glycosyltransferase 2-like" evidence="2">
    <location>
        <begin position="398"/>
        <end position="520"/>
    </location>
</feature>
<gene>
    <name evidence="4" type="ORF">EV674_102149</name>
</gene>
<dbReference type="CDD" id="cd04179">
    <property type="entry name" value="DPM_DPG-synthase_like"/>
    <property type="match status" value="1"/>
</dbReference>
<dbReference type="Proteomes" id="UP000295182">
    <property type="component" value="Unassembled WGS sequence"/>
</dbReference>
<dbReference type="RefSeq" id="WP_165887060.1">
    <property type="nucleotide sequence ID" value="NZ_QXNC01000001.1"/>
</dbReference>
<dbReference type="Gene3D" id="3.40.50.2000">
    <property type="entry name" value="Glycogen Phosphorylase B"/>
    <property type="match status" value="2"/>
</dbReference>
<dbReference type="Pfam" id="PF00534">
    <property type="entry name" value="Glycos_transf_1"/>
    <property type="match status" value="1"/>
</dbReference>
<dbReference type="EMBL" id="SLXH01000002">
    <property type="protein sequence ID" value="TCP20181.1"/>
    <property type="molecule type" value="Genomic_DNA"/>
</dbReference>
<keyword evidence="4" id="KW-0808">Transferase</keyword>
<dbReference type="Pfam" id="PF13579">
    <property type="entry name" value="Glyco_trans_4_4"/>
    <property type="match status" value="1"/>
</dbReference>
<feature type="domain" description="Glycosyl transferase family 1" evidence="1">
    <location>
        <begin position="204"/>
        <end position="361"/>
    </location>
</feature>
<dbReference type="PANTHER" id="PTHR45947">
    <property type="entry name" value="SULFOQUINOVOSYL TRANSFERASE SQD2"/>
    <property type="match status" value="1"/>
</dbReference>
<evidence type="ECO:0000259" key="3">
    <source>
        <dbReference type="Pfam" id="PF13579"/>
    </source>
</evidence>
<organism evidence="4 5">
    <name type="scientific">Simplicispira metamorpha</name>
    <dbReference type="NCBI Taxonomy" id="80881"/>
    <lineage>
        <taxon>Bacteria</taxon>
        <taxon>Pseudomonadati</taxon>
        <taxon>Pseudomonadota</taxon>
        <taxon>Betaproteobacteria</taxon>
        <taxon>Burkholderiales</taxon>
        <taxon>Comamonadaceae</taxon>
        <taxon>Simplicispira</taxon>
    </lineage>
</organism>
<evidence type="ECO:0000259" key="2">
    <source>
        <dbReference type="Pfam" id="PF00535"/>
    </source>
</evidence>
<dbReference type="InterPro" id="IPR001296">
    <property type="entry name" value="Glyco_trans_1"/>
</dbReference>
<dbReference type="Pfam" id="PF00535">
    <property type="entry name" value="Glycos_transf_2"/>
    <property type="match status" value="1"/>
</dbReference>
<protein>
    <submittedName>
        <fullName evidence="4">Glycosyltransferase involved in cell wall biosynthesis</fullName>
    </submittedName>
</protein>
<dbReference type="GO" id="GO:0016757">
    <property type="term" value="F:glycosyltransferase activity"/>
    <property type="evidence" value="ECO:0007669"/>
    <property type="project" value="InterPro"/>
</dbReference>
<evidence type="ECO:0000313" key="5">
    <source>
        <dbReference type="Proteomes" id="UP000295182"/>
    </source>
</evidence>
<dbReference type="AlphaFoldDB" id="A0A4R2NG04"/>
<sequence length="613" mass="66615">MGTTVLHIGKFYPPHRGGMEVFLADLVTAQRAQGLHACALVHGDPLPDDPDWLVRVPVQGHLVYAPIAVGFRAALARAIRQFRPDVLHLHMPNNSAFWALTLSEARAIPWVVHWHSDVVVSRIRAAVALAYRAYRPFEQAVLERAERIMATSPPYLQASEPLQPWRSKCAVVPLGLGHVASAAPTSPDTAATTPCTGPWRPGTLRLLSIGRLTYYKGFETLVEAVADMPGVELLIVGDGELHAPLQALIAHTTPTGQTPAVRLLGSVSDAEKNALLQSCDVFCLASRERTEAFGVVLLEAMAHGRPCIVSQLPGSGMPWVIEQSGAGLHAAPQDPASWKNAIAHLQHQPALRQQLGQAGQRALQAHFTIAACERQVAAQYALAAPASCPPDPRKDVLIVIPARDEATTIGAMLERLQTAGWTDVLVIDDQSSDATGAIARQAGAIVLRPTLSMGAWGGMQTGIRHALAHGYQAVITMDADGQHEVEEIPTLLQARQSADLVIGAFPERASALRQLAWRWFRELAGFDLRDLTSGFRLYNRAAMRVLATREATLLDYQDLGALIMVRRAGLHITEVPVTMNLRVAGQSRIFNSWLSVGRYMAATTLLCLARWRR</sequence>
<reference evidence="4 5" key="1">
    <citation type="submission" date="2019-03" db="EMBL/GenBank/DDBJ databases">
        <title>Genomic Encyclopedia of Type Strains, Phase IV (KMG-IV): sequencing the most valuable type-strain genomes for metagenomic binning, comparative biology and taxonomic classification.</title>
        <authorList>
            <person name="Goeker M."/>
        </authorList>
    </citation>
    <scope>NUCLEOTIDE SEQUENCE [LARGE SCALE GENOMIC DNA]</scope>
    <source>
        <strain evidence="4 5">DSM 1837</strain>
    </source>
</reference>
<keyword evidence="5" id="KW-1185">Reference proteome</keyword>
<evidence type="ECO:0000313" key="4">
    <source>
        <dbReference type="EMBL" id="TCP20181.1"/>
    </source>
</evidence>
<dbReference type="InterPro" id="IPR029044">
    <property type="entry name" value="Nucleotide-diphossugar_trans"/>
</dbReference>
<evidence type="ECO:0000259" key="1">
    <source>
        <dbReference type="Pfam" id="PF00534"/>
    </source>
</evidence>
<dbReference type="PANTHER" id="PTHR45947:SF3">
    <property type="entry name" value="SULFOQUINOVOSYL TRANSFERASE SQD2"/>
    <property type="match status" value="1"/>
</dbReference>
<proteinExistence type="predicted"/>